<protein>
    <submittedName>
        <fullName evidence="1">Uncharacterized protein</fullName>
    </submittedName>
</protein>
<name>A0A6H5G3R1_9HEMI</name>
<evidence type="ECO:0000313" key="1">
    <source>
        <dbReference type="EMBL" id="CAA9996367.1"/>
    </source>
</evidence>
<dbReference type="AlphaFoldDB" id="A0A6H5G3R1"/>
<dbReference type="EMBL" id="CADCXU010004590">
    <property type="protein sequence ID" value="CAA9996367.1"/>
    <property type="molecule type" value="Genomic_DNA"/>
</dbReference>
<sequence>MRVRRSDTMKIDEYVNRTVDLVVKRIPNLQQLRRPNISRFRDQTFSCRIFSEVSHPFYLQKPAYLYNSYDVHLQLERRRHWHFFDIRRTRRPFLPMMIVNYSPGIFRFIKVPFATSRYPKGRKWELWDSSRN</sequence>
<dbReference type="Proteomes" id="UP000479000">
    <property type="component" value="Unassembled WGS sequence"/>
</dbReference>
<keyword evidence="2" id="KW-1185">Reference proteome</keyword>
<proteinExistence type="predicted"/>
<reference evidence="1 2" key="1">
    <citation type="submission" date="2020-02" db="EMBL/GenBank/DDBJ databases">
        <authorList>
            <person name="Ferguson B K."/>
        </authorList>
    </citation>
    <scope>NUCLEOTIDE SEQUENCE [LARGE SCALE GENOMIC DNA]</scope>
</reference>
<accession>A0A6H5G3R1</accession>
<evidence type="ECO:0000313" key="2">
    <source>
        <dbReference type="Proteomes" id="UP000479000"/>
    </source>
</evidence>
<organism evidence="1 2">
    <name type="scientific">Nesidiocoris tenuis</name>
    <dbReference type="NCBI Taxonomy" id="355587"/>
    <lineage>
        <taxon>Eukaryota</taxon>
        <taxon>Metazoa</taxon>
        <taxon>Ecdysozoa</taxon>
        <taxon>Arthropoda</taxon>
        <taxon>Hexapoda</taxon>
        <taxon>Insecta</taxon>
        <taxon>Pterygota</taxon>
        <taxon>Neoptera</taxon>
        <taxon>Paraneoptera</taxon>
        <taxon>Hemiptera</taxon>
        <taxon>Heteroptera</taxon>
        <taxon>Panheteroptera</taxon>
        <taxon>Cimicomorpha</taxon>
        <taxon>Miridae</taxon>
        <taxon>Dicyphina</taxon>
        <taxon>Nesidiocoris</taxon>
    </lineage>
</organism>
<gene>
    <name evidence="1" type="ORF">NTEN_LOCUS2908</name>
</gene>